<reference evidence="6" key="1">
    <citation type="submission" date="2025-08" db="UniProtKB">
        <authorList>
            <consortium name="RefSeq"/>
        </authorList>
    </citation>
    <scope>IDENTIFICATION</scope>
    <source>
        <strain evidence="6">J_2021</strain>
        <tissue evidence="6">Erythrocytes</tissue>
    </source>
</reference>
<evidence type="ECO:0000256" key="4">
    <source>
        <dbReference type="SAM" id="MobiDB-lite"/>
    </source>
</evidence>
<organism evidence="5 6">
    <name type="scientific">Xenopus laevis</name>
    <name type="common">African clawed frog</name>
    <dbReference type="NCBI Taxonomy" id="8355"/>
    <lineage>
        <taxon>Eukaryota</taxon>
        <taxon>Metazoa</taxon>
        <taxon>Chordata</taxon>
        <taxon>Craniata</taxon>
        <taxon>Vertebrata</taxon>
        <taxon>Euteleostomi</taxon>
        <taxon>Amphibia</taxon>
        <taxon>Batrachia</taxon>
        <taxon>Anura</taxon>
        <taxon>Pipoidea</taxon>
        <taxon>Pipidae</taxon>
        <taxon>Xenopodinae</taxon>
        <taxon>Xenopus</taxon>
        <taxon>Xenopus</taxon>
    </lineage>
</organism>
<gene>
    <name evidence="6" type="primary">plin1.L</name>
</gene>
<dbReference type="InterPro" id="IPR004279">
    <property type="entry name" value="Perilipin"/>
</dbReference>
<keyword evidence="5" id="KW-1185">Reference proteome</keyword>
<comment type="subcellular location">
    <subcellularLocation>
        <location evidence="1">Lipid droplet</location>
    </subcellularLocation>
</comment>
<dbReference type="Proteomes" id="UP000186698">
    <property type="component" value="Chromosome 3L"/>
</dbReference>
<comment type="similarity">
    <text evidence="2">Belongs to the perilipin family.</text>
</comment>
<dbReference type="Pfam" id="PF03036">
    <property type="entry name" value="Perilipin"/>
    <property type="match status" value="1"/>
</dbReference>
<evidence type="ECO:0000256" key="3">
    <source>
        <dbReference type="ARBA" id="ARBA00022677"/>
    </source>
</evidence>
<dbReference type="CTD" id="100036810"/>
<dbReference type="InterPro" id="IPR042998">
    <property type="entry name" value="PLIN1"/>
</dbReference>
<feature type="compositionally biased region" description="Polar residues" evidence="4">
    <location>
        <begin position="471"/>
        <end position="490"/>
    </location>
</feature>
<dbReference type="GO" id="GO:0005811">
    <property type="term" value="C:lipid droplet"/>
    <property type="evidence" value="ECO:0000318"/>
    <property type="project" value="GO_Central"/>
</dbReference>
<feature type="region of interest" description="Disordered" evidence="4">
    <location>
        <begin position="405"/>
        <end position="425"/>
    </location>
</feature>
<dbReference type="RefSeq" id="XP_018108699.2">
    <property type="nucleotide sequence ID" value="XM_018253210.2"/>
</dbReference>
<protein>
    <submittedName>
        <fullName evidence="6">Uncharacterized protein plin1.L</fullName>
    </submittedName>
</protein>
<feature type="region of interest" description="Disordered" evidence="4">
    <location>
        <begin position="445"/>
        <end position="490"/>
    </location>
</feature>
<evidence type="ECO:0000256" key="2">
    <source>
        <dbReference type="ARBA" id="ARBA00006311"/>
    </source>
</evidence>
<dbReference type="OrthoDB" id="376826at2759"/>
<keyword evidence="3" id="KW-0551">Lipid droplet</keyword>
<accession>A0A8J0UVT8</accession>
<name>A0A8J0UVT8_XENLA</name>
<dbReference type="PANTHER" id="PTHR47138:SF1">
    <property type="entry name" value="PERILIPIN-1"/>
    <property type="match status" value="1"/>
</dbReference>
<proteinExistence type="inferred from homology"/>
<sequence>MANHCSSIRDIYERNKSWGSELSKTELKLIFIFHRIWYSWSASIVGISIHEKQIKADRQHLIKTLTLCGRIVWKIMEVTSPKSPNKSGKDNAIERFLHLGVVSSTIDSLQNKYVNMKQTHPLMGSVCGFYEKGVQSAGSLAVRSIQPVVKTFEHQISAANEIACKGMDRLELKIPALHFPPDKIAFELKESVSATIQQARSGIGSPITNTSDKVLGVASAGFDLTVYAMNGAKDYAFSTRLSQMATDAVDVVLYNMEKIVDYMLPQQVESEKPDSVADQSYETLSWPQSSALPRIGALASRVFQHTSQWTSKTIEDARNKGQNWLPGRVPLPKEPQSLLVTVTQNLQGVYLSAVSSVKKTPAAVWETAGGLLRHIPLQGLSLAKDALATIGGTLLHFKNSMLPNQSVKEKTRKRKTANKEQDTPCESVKEKSVYFTADKTLQQISPESMDPAVAADQLSSDTPLCKEGTNVKASSSSAHDNLCSTPSKTY</sequence>
<dbReference type="AlphaFoldDB" id="A0A8J0UVT8"/>
<evidence type="ECO:0000256" key="1">
    <source>
        <dbReference type="ARBA" id="ARBA00004502"/>
    </source>
</evidence>
<dbReference type="GO" id="GO:0016042">
    <property type="term" value="P:lipid catabolic process"/>
    <property type="evidence" value="ECO:0000318"/>
    <property type="project" value="GO_Central"/>
</dbReference>
<evidence type="ECO:0000313" key="6">
    <source>
        <dbReference type="RefSeq" id="XP_018108699.2"/>
    </source>
</evidence>
<dbReference type="GeneID" id="100036810"/>
<dbReference type="PANTHER" id="PTHR47138">
    <property type="entry name" value="PERILIPIN-1"/>
    <property type="match status" value="1"/>
</dbReference>
<evidence type="ECO:0000313" key="5">
    <source>
        <dbReference type="Proteomes" id="UP000186698"/>
    </source>
</evidence>
<dbReference type="KEGG" id="xla:100036810"/>